<dbReference type="AlphaFoldDB" id="A0A195BWG1"/>
<feature type="region of interest" description="Disordered" evidence="1">
    <location>
        <begin position="50"/>
        <end position="94"/>
    </location>
</feature>
<organism evidence="2 3">
    <name type="scientific">Atta colombica</name>
    <dbReference type="NCBI Taxonomy" id="520822"/>
    <lineage>
        <taxon>Eukaryota</taxon>
        <taxon>Metazoa</taxon>
        <taxon>Ecdysozoa</taxon>
        <taxon>Arthropoda</taxon>
        <taxon>Hexapoda</taxon>
        <taxon>Insecta</taxon>
        <taxon>Pterygota</taxon>
        <taxon>Neoptera</taxon>
        <taxon>Endopterygota</taxon>
        <taxon>Hymenoptera</taxon>
        <taxon>Apocrita</taxon>
        <taxon>Aculeata</taxon>
        <taxon>Formicoidea</taxon>
        <taxon>Formicidae</taxon>
        <taxon>Myrmicinae</taxon>
        <taxon>Atta</taxon>
    </lineage>
</organism>
<proteinExistence type="predicted"/>
<name>A0A195BWG1_9HYME</name>
<sequence>MRLENTSRKLRLTTTIICSSSPSSRCTLQSPDSSFTPCAVPTPLSAPSPTYLSRPFSNQTWTPPLPRLASSNHPRPPHPPPPSSPPRYDITPRGTLWGFPPPPFRLFPEPSPLARADFASSPPRRTPASRAFHGRRGSLVSCRHHCRTAPRLRGLRRSVERG</sequence>
<protein>
    <submittedName>
        <fullName evidence="2">Uncharacterized protein</fullName>
    </submittedName>
</protein>
<evidence type="ECO:0000256" key="1">
    <source>
        <dbReference type="SAM" id="MobiDB-lite"/>
    </source>
</evidence>
<accession>A0A195BWG1</accession>
<feature type="region of interest" description="Disordered" evidence="1">
    <location>
        <begin position="111"/>
        <end position="139"/>
    </location>
</feature>
<evidence type="ECO:0000313" key="3">
    <source>
        <dbReference type="Proteomes" id="UP000078540"/>
    </source>
</evidence>
<keyword evidence="3" id="KW-1185">Reference proteome</keyword>
<dbReference type="EMBL" id="KQ976396">
    <property type="protein sequence ID" value="KYM92922.1"/>
    <property type="molecule type" value="Genomic_DNA"/>
</dbReference>
<gene>
    <name evidence="2" type="ORF">ALC53_00460</name>
</gene>
<evidence type="ECO:0000313" key="2">
    <source>
        <dbReference type="EMBL" id="KYM92922.1"/>
    </source>
</evidence>
<feature type="compositionally biased region" description="Polar residues" evidence="1">
    <location>
        <begin position="50"/>
        <end position="62"/>
    </location>
</feature>
<reference evidence="2 3" key="1">
    <citation type="submission" date="2015-09" db="EMBL/GenBank/DDBJ databases">
        <title>Atta colombica WGS genome.</title>
        <authorList>
            <person name="Nygaard S."/>
            <person name="Hu H."/>
            <person name="Boomsma J."/>
            <person name="Zhang G."/>
        </authorList>
    </citation>
    <scope>NUCLEOTIDE SEQUENCE [LARGE SCALE GENOMIC DNA]</scope>
    <source>
        <strain evidence="2">Treedump-2</strain>
        <tissue evidence="2">Whole body</tissue>
    </source>
</reference>
<dbReference type="Proteomes" id="UP000078540">
    <property type="component" value="Unassembled WGS sequence"/>
</dbReference>